<dbReference type="PANTHER" id="PTHR43791:SF36">
    <property type="entry name" value="TRANSPORTER, PUTATIVE (AFU_ORTHOLOGUE AFUA_6G08340)-RELATED"/>
    <property type="match status" value="1"/>
</dbReference>
<organism evidence="7 8">
    <name type="scientific">Rhizoclosmatium globosum</name>
    <dbReference type="NCBI Taxonomy" id="329046"/>
    <lineage>
        <taxon>Eukaryota</taxon>
        <taxon>Fungi</taxon>
        <taxon>Fungi incertae sedis</taxon>
        <taxon>Chytridiomycota</taxon>
        <taxon>Chytridiomycota incertae sedis</taxon>
        <taxon>Chytridiomycetes</taxon>
        <taxon>Chytridiales</taxon>
        <taxon>Chytriomycetaceae</taxon>
        <taxon>Rhizoclosmatium</taxon>
    </lineage>
</organism>
<sequence>MTLLSWHSDKYNERGYHGMIQPLWLIVGFSLLEFLPDNSPKGLLYFATFLISASPSVHPLNIAWMSENTAPIGK</sequence>
<evidence type="ECO:0000313" key="7">
    <source>
        <dbReference type="EMBL" id="ORY47633.1"/>
    </source>
</evidence>
<dbReference type="AlphaFoldDB" id="A0A1Y2CKT9"/>
<keyword evidence="2" id="KW-0813">Transport</keyword>
<dbReference type="GO" id="GO:0016020">
    <property type="term" value="C:membrane"/>
    <property type="evidence" value="ECO:0007669"/>
    <property type="project" value="UniProtKB-SubCell"/>
</dbReference>
<evidence type="ECO:0000256" key="4">
    <source>
        <dbReference type="ARBA" id="ARBA00022989"/>
    </source>
</evidence>
<keyword evidence="5 6" id="KW-0472">Membrane</keyword>
<evidence type="ECO:0000256" key="6">
    <source>
        <dbReference type="SAM" id="Phobius"/>
    </source>
</evidence>
<keyword evidence="4 6" id="KW-1133">Transmembrane helix</keyword>
<comment type="caution">
    <text evidence="7">The sequence shown here is derived from an EMBL/GenBank/DDBJ whole genome shotgun (WGS) entry which is preliminary data.</text>
</comment>
<dbReference type="GO" id="GO:0022857">
    <property type="term" value="F:transmembrane transporter activity"/>
    <property type="evidence" value="ECO:0007669"/>
    <property type="project" value="TreeGrafter"/>
</dbReference>
<evidence type="ECO:0000256" key="1">
    <source>
        <dbReference type="ARBA" id="ARBA00004141"/>
    </source>
</evidence>
<dbReference type="EMBL" id="MCGO01000013">
    <property type="protein sequence ID" value="ORY47633.1"/>
    <property type="molecule type" value="Genomic_DNA"/>
</dbReference>
<evidence type="ECO:0000313" key="8">
    <source>
        <dbReference type="Proteomes" id="UP000193642"/>
    </source>
</evidence>
<name>A0A1Y2CKT9_9FUNG</name>
<keyword evidence="3 6" id="KW-0812">Transmembrane</keyword>
<keyword evidence="8" id="KW-1185">Reference proteome</keyword>
<dbReference type="STRING" id="329046.A0A1Y2CKT9"/>
<proteinExistence type="predicted"/>
<feature type="transmembrane region" description="Helical" evidence="6">
    <location>
        <begin position="42"/>
        <end position="64"/>
    </location>
</feature>
<accession>A0A1Y2CKT9</accession>
<reference evidence="7 8" key="1">
    <citation type="submission" date="2016-07" db="EMBL/GenBank/DDBJ databases">
        <title>Pervasive Adenine N6-methylation of Active Genes in Fungi.</title>
        <authorList>
            <consortium name="DOE Joint Genome Institute"/>
            <person name="Mondo S.J."/>
            <person name="Dannebaum R.O."/>
            <person name="Kuo R.C."/>
            <person name="Labutti K."/>
            <person name="Haridas S."/>
            <person name="Kuo A."/>
            <person name="Salamov A."/>
            <person name="Ahrendt S.R."/>
            <person name="Lipzen A."/>
            <person name="Sullivan W."/>
            <person name="Andreopoulos W.B."/>
            <person name="Clum A."/>
            <person name="Lindquist E."/>
            <person name="Daum C."/>
            <person name="Ramamoorthy G.K."/>
            <person name="Gryganskyi A."/>
            <person name="Culley D."/>
            <person name="Magnuson J.K."/>
            <person name="James T.Y."/>
            <person name="O'Malley M.A."/>
            <person name="Stajich J.E."/>
            <person name="Spatafora J.W."/>
            <person name="Visel A."/>
            <person name="Grigoriev I.V."/>
        </authorList>
    </citation>
    <scope>NUCLEOTIDE SEQUENCE [LARGE SCALE GENOMIC DNA]</scope>
    <source>
        <strain evidence="7 8">JEL800</strain>
    </source>
</reference>
<evidence type="ECO:0000256" key="5">
    <source>
        <dbReference type="ARBA" id="ARBA00023136"/>
    </source>
</evidence>
<dbReference type="OrthoDB" id="1935484at2759"/>
<dbReference type="PANTHER" id="PTHR43791">
    <property type="entry name" value="PERMEASE-RELATED"/>
    <property type="match status" value="1"/>
</dbReference>
<comment type="subcellular location">
    <subcellularLocation>
        <location evidence="1">Membrane</location>
        <topology evidence="1">Multi-pass membrane protein</topology>
    </subcellularLocation>
</comment>
<protein>
    <submittedName>
        <fullName evidence="7">Uncharacterized protein</fullName>
    </submittedName>
</protein>
<evidence type="ECO:0000256" key="3">
    <source>
        <dbReference type="ARBA" id="ARBA00022692"/>
    </source>
</evidence>
<evidence type="ECO:0000256" key="2">
    <source>
        <dbReference type="ARBA" id="ARBA00022448"/>
    </source>
</evidence>
<feature type="transmembrane region" description="Helical" evidence="6">
    <location>
        <begin position="15"/>
        <end position="35"/>
    </location>
</feature>
<gene>
    <name evidence="7" type="ORF">BCR33DRAFT_714735</name>
</gene>
<dbReference type="Proteomes" id="UP000193642">
    <property type="component" value="Unassembled WGS sequence"/>
</dbReference>